<feature type="domain" description="Solute-binding protein family 3/N-terminal" evidence="5">
    <location>
        <begin position="1"/>
        <end position="228"/>
    </location>
</feature>
<gene>
    <name evidence="6" type="ORF">ACEG43_03340</name>
</gene>
<evidence type="ECO:0000256" key="2">
    <source>
        <dbReference type="ARBA" id="ARBA00010333"/>
    </source>
</evidence>
<dbReference type="Pfam" id="PF00497">
    <property type="entry name" value="SBP_bac_3"/>
    <property type="match status" value="1"/>
</dbReference>
<keyword evidence="7" id="KW-1185">Reference proteome</keyword>
<comment type="similarity">
    <text evidence="2 4">Belongs to the bacterial solute-binding protein 3 family.</text>
</comment>
<accession>A0ABV4S9W3</accession>
<evidence type="ECO:0000256" key="3">
    <source>
        <dbReference type="ARBA" id="ARBA00022729"/>
    </source>
</evidence>
<dbReference type="Proteomes" id="UP001571476">
    <property type="component" value="Unassembled WGS sequence"/>
</dbReference>
<organism evidence="6 7">
    <name type="scientific">Streptomyces aureus</name>
    <dbReference type="NCBI Taxonomy" id="193461"/>
    <lineage>
        <taxon>Bacteria</taxon>
        <taxon>Bacillati</taxon>
        <taxon>Actinomycetota</taxon>
        <taxon>Actinomycetes</taxon>
        <taxon>Kitasatosporales</taxon>
        <taxon>Streptomycetaceae</taxon>
        <taxon>Streptomyces</taxon>
    </lineage>
</organism>
<dbReference type="Gene3D" id="3.40.190.10">
    <property type="entry name" value="Periplasmic binding protein-like II"/>
    <property type="match status" value="2"/>
</dbReference>
<dbReference type="PANTHER" id="PTHR35936">
    <property type="entry name" value="MEMBRANE-BOUND LYTIC MUREIN TRANSGLYCOSYLASE F"/>
    <property type="match status" value="1"/>
</dbReference>
<evidence type="ECO:0000313" key="7">
    <source>
        <dbReference type="Proteomes" id="UP001571476"/>
    </source>
</evidence>
<comment type="caution">
    <text evidence="6">The sequence shown here is derived from an EMBL/GenBank/DDBJ whole genome shotgun (WGS) entry which is preliminary data.</text>
</comment>
<evidence type="ECO:0000256" key="4">
    <source>
        <dbReference type="RuleBase" id="RU003744"/>
    </source>
</evidence>
<evidence type="ECO:0000313" key="6">
    <source>
        <dbReference type="EMBL" id="MFA3835225.1"/>
    </source>
</evidence>
<dbReference type="InterPro" id="IPR018313">
    <property type="entry name" value="SBP_3_CS"/>
</dbReference>
<dbReference type="EMBL" id="JBGOSP010000002">
    <property type="protein sequence ID" value="MFA3835225.1"/>
    <property type="molecule type" value="Genomic_DNA"/>
</dbReference>
<comment type="subcellular location">
    <subcellularLocation>
        <location evidence="1">Cell envelope</location>
    </subcellularLocation>
</comment>
<evidence type="ECO:0000259" key="5">
    <source>
        <dbReference type="SMART" id="SM00062"/>
    </source>
</evidence>
<sequence length="245" mass="25978">MGTNVPFVPMEYMKPDNTTFTGIDIDLMRAVGDRLGLKVQFTNASWDSLIPSLSAGRYDVLASSFGDFVQRRKQVDFVDMLEGGIAGVVPSAKKAKYPDAAAVCGKTVGVENGSATVEVAQTLSARCTKAGRAAVTSRVYPSDSNAVVALQSGRIDMVLDDRVVAEHLTATKAGRYAMVLDKATPAFLYGFVVSKTNRSLSEAVMKALNSLIADGTYAKICARYGITGSSLLTKATLNAGTRKEG</sequence>
<dbReference type="PANTHER" id="PTHR35936:SF17">
    <property type="entry name" value="ARGININE-BINDING EXTRACELLULAR PROTEIN ARTP"/>
    <property type="match status" value="1"/>
</dbReference>
<dbReference type="InterPro" id="IPR001638">
    <property type="entry name" value="Solute-binding_3/MltF_N"/>
</dbReference>
<dbReference type="PROSITE" id="PS01039">
    <property type="entry name" value="SBP_BACTERIAL_3"/>
    <property type="match status" value="1"/>
</dbReference>
<keyword evidence="3" id="KW-0732">Signal</keyword>
<dbReference type="RefSeq" id="WP_372561266.1">
    <property type="nucleotide sequence ID" value="NZ_JBGOSP010000002.1"/>
</dbReference>
<proteinExistence type="inferred from homology"/>
<dbReference type="CDD" id="cd01004">
    <property type="entry name" value="PBP2_MidA_like"/>
    <property type="match status" value="1"/>
</dbReference>
<reference evidence="6 7" key="1">
    <citation type="submission" date="2024-08" db="EMBL/GenBank/DDBJ databases">
        <title>Genome sequence of Streptomyces aureus CACIA-1.46HGO.</title>
        <authorList>
            <person name="Evangelista-Martinez Z."/>
        </authorList>
    </citation>
    <scope>NUCLEOTIDE SEQUENCE [LARGE SCALE GENOMIC DNA]</scope>
    <source>
        <strain evidence="6 7">CACIA-1.46HGO</strain>
    </source>
</reference>
<name>A0ABV4S9W3_9ACTN</name>
<evidence type="ECO:0000256" key="1">
    <source>
        <dbReference type="ARBA" id="ARBA00004196"/>
    </source>
</evidence>
<dbReference type="SUPFAM" id="SSF53850">
    <property type="entry name" value="Periplasmic binding protein-like II"/>
    <property type="match status" value="1"/>
</dbReference>
<protein>
    <submittedName>
        <fullName evidence="6">ABC transporter substrate-binding protein</fullName>
    </submittedName>
</protein>
<dbReference type="SMART" id="SM00062">
    <property type="entry name" value="PBPb"/>
    <property type="match status" value="1"/>
</dbReference>